<keyword evidence="2" id="KW-1133">Transmembrane helix</keyword>
<evidence type="ECO:0000313" key="3">
    <source>
        <dbReference type="EMBL" id="CCM06180.1"/>
    </source>
</evidence>
<dbReference type="STRING" id="599839.J4GWS2"/>
<name>J4GWS2_9APHY</name>
<feature type="region of interest" description="Disordered" evidence="1">
    <location>
        <begin position="1"/>
        <end position="47"/>
    </location>
</feature>
<gene>
    <name evidence="3" type="ORF">FIBRA_08422</name>
</gene>
<dbReference type="Proteomes" id="UP000006352">
    <property type="component" value="Unassembled WGS sequence"/>
</dbReference>
<dbReference type="InParanoid" id="J4GWS2"/>
<evidence type="ECO:0000256" key="2">
    <source>
        <dbReference type="SAM" id="Phobius"/>
    </source>
</evidence>
<organism evidence="3 4">
    <name type="scientific">Fibroporia radiculosa</name>
    <dbReference type="NCBI Taxonomy" id="599839"/>
    <lineage>
        <taxon>Eukaryota</taxon>
        <taxon>Fungi</taxon>
        <taxon>Dikarya</taxon>
        <taxon>Basidiomycota</taxon>
        <taxon>Agaricomycotina</taxon>
        <taxon>Agaricomycetes</taxon>
        <taxon>Polyporales</taxon>
        <taxon>Fibroporiaceae</taxon>
        <taxon>Fibroporia</taxon>
    </lineage>
</organism>
<reference evidence="3 4" key="1">
    <citation type="journal article" date="2012" name="Appl. Environ. Microbiol.">
        <title>Short-read sequencing for genomic analysis of the brown rot fungus Fibroporia radiculosa.</title>
        <authorList>
            <person name="Tang J.D."/>
            <person name="Perkins A.D."/>
            <person name="Sonstegard T.S."/>
            <person name="Schroeder S.G."/>
            <person name="Burgess S.C."/>
            <person name="Diehl S.V."/>
        </authorList>
    </citation>
    <scope>NUCLEOTIDE SEQUENCE [LARGE SCALE GENOMIC DNA]</scope>
    <source>
        <strain evidence="3 4">TFFH 294</strain>
    </source>
</reference>
<feature type="transmembrane region" description="Helical" evidence="2">
    <location>
        <begin position="55"/>
        <end position="80"/>
    </location>
</feature>
<evidence type="ECO:0000313" key="4">
    <source>
        <dbReference type="Proteomes" id="UP000006352"/>
    </source>
</evidence>
<evidence type="ECO:0000256" key="1">
    <source>
        <dbReference type="SAM" id="MobiDB-lite"/>
    </source>
</evidence>
<feature type="compositionally biased region" description="Polar residues" evidence="1">
    <location>
        <begin position="28"/>
        <end position="38"/>
    </location>
</feature>
<keyword evidence="2" id="KW-0472">Membrane</keyword>
<keyword evidence="4" id="KW-1185">Reference proteome</keyword>
<dbReference type="OrthoDB" id="10039566at2759"/>
<proteinExistence type="predicted"/>
<dbReference type="RefSeq" id="XP_012185463.1">
    <property type="nucleotide sequence ID" value="XM_012330073.1"/>
</dbReference>
<keyword evidence="2" id="KW-0812">Transmembrane</keyword>
<protein>
    <submittedName>
        <fullName evidence="3">Uncharacterized protein</fullName>
    </submittedName>
</protein>
<sequence length="625" mass="67235">MMSADTVDVERRIDKGKARAEPTEASPLLSSTSRSYIGSQVDPEPPHSRRLYSRLVSVFLISLSTCTLAFALIVLIVYSYRSRAASASPEDIIQHALVLRGPDRVNVINSTGDGGVWLMVHGRIGLDAGTVAGVKSEEEDNIVQGVWKSLGRWGIRQLDRVSLKLTTIEVTPESDPSQPLATVSIPPLEIPLTADPPPDLSWLTAIAVPVLIRPTKDMAVLLKFARDSWREGSIQVRTTVGEAAVLGGGLDRDSWRHYLKLIHTDISTRVHIIIPRLPGFPPPGHNSPLPIFSEFITLQSFLITSEHDTLSIRANVTVVDPVPTTLEFSAPSTPFTVSLPVANTSDTIPIAGVQTDPFHLTYPNISLFVNGSVLSLPRNSSATVSKFLSNYVSARDSDVLLSTPFLPGLSVSAKFPAPRPKPQILRDVTIKDMRIKPVGAGMVASGTILARVVLPRGIEVNVDVLRVLPDVIVYDGPVPAENEPQAVPVSHSRAVDGLDDGEDVPPAPPLPDPLPARAFAHIRPEDWLLAESKPAESEGGDGSAVEVWANIEDVPLDVLPGREREFSNFVTKVIFGTQGALAGVEGVAAVAVHVQGLPFENGRNGEMELTGLPFQGSVRVGKKSM</sequence>
<accession>J4GWS2</accession>
<dbReference type="AlphaFoldDB" id="J4GWS2"/>
<dbReference type="EMBL" id="HE797239">
    <property type="protein sequence ID" value="CCM06180.1"/>
    <property type="molecule type" value="Genomic_DNA"/>
</dbReference>
<feature type="compositionally biased region" description="Basic and acidic residues" evidence="1">
    <location>
        <begin position="8"/>
        <end position="22"/>
    </location>
</feature>
<dbReference type="GeneID" id="24101080"/>
<dbReference type="HOGENOM" id="CLU_014996_0_0_1"/>